<name>A0A812S960_9DINO</name>
<evidence type="ECO:0000313" key="1">
    <source>
        <dbReference type="EMBL" id="CAE7465993.1"/>
    </source>
</evidence>
<dbReference type="AlphaFoldDB" id="A0A812S960"/>
<proteinExistence type="predicted"/>
<protein>
    <recommendedName>
        <fullName evidence="3">PH domain-containing protein</fullName>
    </recommendedName>
</protein>
<keyword evidence="2" id="KW-1185">Reference proteome</keyword>
<dbReference type="Proteomes" id="UP000604046">
    <property type="component" value="Unassembled WGS sequence"/>
</dbReference>
<comment type="caution">
    <text evidence="1">The sequence shown here is derived from an EMBL/GenBank/DDBJ whole genome shotgun (WGS) entry which is preliminary data.</text>
</comment>
<evidence type="ECO:0000313" key="2">
    <source>
        <dbReference type="Proteomes" id="UP000604046"/>
    </source>
</evidence>
<accession>A0A812S960</accession>
<dbReference type="EMBL" id="CAJNDS010002414">
    <property type="protein sequence ID" value="CAE7465993.1"/>
    <property type="molecule type" value="Genomic_DNA"/>
</dbReference>
<reference evidence="1" key="1">
    <citation type="submission" date="2021-02" db="EMBL/GenBank/DDBJ databases">
        <authorList>
            <person name="Dougan E. K."/>
            <person name="Rhodes N."/>
            <person name="Thang M."/>
            <person name="Chan C."/>
        </authorList>
    </citation>
    <scope>NUCLEOTIDE SEQUENCE</scope>
</reference>
<organism evidence="1 2">
    <name type="scientific">Symbiodinium natans</name>
    <dbReference type="NCBI Taxonomy" id="878477"/>
    <lineage>
        <taxon>Eukaryota</taxon>
        <taxon>Sar</taxon>
        <taxon>Alveolata</taxon>
        <taxon>Dinophyceae</taxon>
        <taxon>Suessiales</taxon>
        <taxon>Symbiodiniaceae</taxon>
        <taxon>Symbiodinium</taxon>
    </lineage>
</organism>
<gene>
    <name evidence="1" type="ORF">SNAT2548_LOCUS26017</name>
</gene>
<evidence type="ECO:0008006" key="3">
    <source>
        <dbReference type="Google" id="ProtNLM"/>
    </source>
</evidence>
<sequence length="136" mass="15026">MGCVASASPSEERLQLQKEAVLVAEGCHGSVTYRNFSAPGKRFGWKKTWVRNASIYVLNDKVAYFSGNRRLGNVEFADARFQHLQSSVEDGSVLLLCNEDCSIFNPKMSGSVDVRISTANAADLHAMLLSHQQERC</sequence>